<proteinExistence type="predicted"/>
<gene>
    <name evidence="2" type="ORF">TRIUR3_24677</name>
</gene>
<reference evidence="2" key="1">
    <citation type="journal article" date="2013" name="Nature">
        <title>Draft genome of the wheat A-genome progenitor Triticum urartu.</title>
        <authorList>
            <person name="Ling H.Q."/>
            <person name="Zhao S."/>
            <person name="Liu D."/>
            <person name="Wang J."/>
            <person name="Sun H."/>
            <person name="Zhang C."/>
            <person name="Fan H."/>
            <person name="Li D."/>
            <person name="Dong L."/>
            <person name="Tao Y."/>
            <person name="Gao C."/>
            <person name="Wu H."/>
            <person name="Li Y."/>
            <person name="Cui Y."/>
            <person name="Guo X."/>
            <person name="Zheng S."/>
            <person name="Wang B."/>
            <person name="Yu K."/>
            <person name="Liang Q."/>
            <person name="Yang W."/>
            <person name="Lou X."/>
            <person name="Chen J."/>
            <person name="Feng M."/>
            <person name="Jian J."/>
            <person name="Zhang X."/>
            <person name="Luo G."/>
            <person name="Jiang Y."/>
            <person name="Liu J."/>
            <person name="Wang Z."/>
            <person name="Sha Y."/>
            <person name="Zhang B."/>
            <person name="Wu H."/>
            <person name="Tang D."/>
            <person name="Shen Q."/>
            <person name="Xue P."/>
            <person name="Zou S."/>
            <person name="Wang X."/>
            <person name="Liu X."/>
            <person name="Wang F."/>
            <person name="Yang Y."/>
            <person name="An X."/>
            <person name="Dong Z."/>
            <person name="Zhang K."/>
            <person name="Zhang X."/>
            <person name="Luo M.C."/>
            <person name="Dvorak J."/>
            <person name="Tong Y."/>
            <person name="Wang J."/>
            <person name="Yang H."/>
            <person name="Li Z."/>
            <person name="Wang D."/>
            <person name="Zhang A."/>
            <person name="Wang J."/>
        </authorList>
    </citation>
    <scope>NUCLEOTIDE SEQUENCE</scope>
</reference>
<evidence type="ECO:0000313" key="2">
    <source>
        <dbReference type="EMBL" id="EMS58953.1"/>
    </source>
</evidence>
<sequence>MARHSDDEARDREEAKGPGGGDRLQGGRGGRQRCRRGGVQRQSSMGGAAMHDGRAGGSRGLGCGVQRRQRRDSGAWQEEERRKEIGKRRLVALGDRRKRRGIEQVLLARCVR</sequence>
<name>M7Z6Y6_TRIUA</name>
<organism evidence="2">
    <name type="scientific">Triticum urartu</name>
    <name type="common">Red wild einkorn</name>
    <name type="synonym">Crithodium urartu</name>
    <dbReference type="NCBI Taxonomy" id="4572"/>
    <lineage>
        <taxon>Eukaryota</taxon>
        <taxon>Viridiplantae</taxon>
        <taxon>Streptophyta</taxon>
        <taxon>Embryophyta</taxon>
        <taxon>Tracheophyta</taxon>
        <taxon>Spermatophyta</taxon>
        <taxon>Magnoliopsida</taxon>
        <taxon>Liliopsida</taxon>
        <taxon>Poales</taxon>
        <taxon>Poaceae</taxon>
        <taxon>BOP clade</taxon>
        <taxon>Pooideae</taxon>
        <taxon>Triticodae</taxon>
        <taxon>Triticeae</taxon>
        <taxon>Triticinae</taxon>
        <taxon>Triticum</taxon>
    </lineage>
</organism>
<feature type="compositionally biased region" description="Gly residues" evidence="1">
    <location>
        <begin position="17"/>
        <end position="29"/>
    </location>
</feature>
<dbReference type="AlphaFoldDB" id="M7Z6Y6"/>
<feature type="compositionally biased region" description="Basic and acidic residues" evidence="1">
    <location>
        <begin position="1"/>
        <end position="16"/>
    </location>
</feature>
<feature type="region of interest" description="Disordered" evidence="1">
    <location>
        <begin position="1"/>
        <end position="82"/>
    </location>
</feature>
<evidence type="ECO:0000256" key="1">
    <source>
        <dbReference type="SAM" id="MobiDB-lite"/>
    </source>
</evidence>
<dbReference type="EMBL" id="KD126321">
    <property type="protein sequence ID" value="EMS58953.1"/>
    <property type="molecule type" value="Genomic_DNA"/>
</dbReference>
<protein>
    <submittedName>
        <fullName evidence="2">Uncharacterized protein</fullName>
    </submittedName>
</protein>
<accession>M7Z6Y6</accession>